<keyword evidence="3" id="KW-0862">Zinc</keyword>
<evidence type="ECO:0000256" key="2">
    <source>
        <dbReference type="ARBA" id="ARBA00022771"/>
    </source>
</evidence>
<dbReference type="Gene3D" id="6.10.140.2220">
    <property type="match status" value="1"/>
</dbReference>
<dbReference type="GO" id="GO:0008270">
    <property type="term" value="F:zinc ion binding"/>
    <property type="evidence" value="ECO:0007669"/>
    <property type="project" value="UniProtKB-KW"/>
</dbReference>
<gene>
    <name evidence="7" type="ORF">SNAT2548_LOCUS19238</name>
</gene>
<evidence type="ECO:0000313" key="8">
    <source>
        <dbReference type="Proteomes" id="UP000604046"/>
    </source>
</evidence>
<evidence type="ECO:0000256" key="1">
    <source>
        <dbReference type="ARBA" id="ARBA00022723"/>
    </source>
</evidence>
<feature type="domain" description="MYND-type" evidence="6">
    <location>
        <begin position="464"/>
        <end position="511"/>
    </location>
</feature>
<accession>A0A812PYE4</accession>
<evidence type="ECO:0000313" key="7">
    <source>
        <dbReference type="EMBL" id="CAE7359142.1"/>
    </source>
</evidence>
<dbReference type="SUPFAM" id="SSF144232">
    <property type="entry name" value="HIT/MYND zinc finger-like"/>
    <property type="match status" value="1"/>
</dbReference>
<name>A0A812PYE4_9DINO</name>
<evidence type="ECO:0000259" key="6">
    <source>
        <dbReference type="PROSITE" id="PS50865"/>
    </source>
</evidence>
<evidence type="ECO:0000256" key="5">
    <source>
        <dbReference type="SAM" id="MobiDB-lite"/>
    </source>
</evidence>
<feature type="region of interest" description="Disordered" evidence="5">
    <location>
        <begin position="179"/>
        <end position="199"/>
    </location>
</feature>
<keyword evidence="8" id="KW-1185">Reference proteome</keyword>
<comment type="caution">
    <text evidence="7">The sequence shown here is derived from an EMBL/GenBank/DDBJ whole genome shotgun (WGS) entry which is preliminary data.</text>
</comment>
<keyword evidence="1" id="KW-0479">Metal-binding</keyword>
<dbReference type="Pfam" id="PF01753">
    <property type="entry name" value="zf-MYND"/>
    <property type="match status" value="1"/>
</dbReference>
<feature type="region of interest" description="Disordered" evidence="5">
    <location>
        <begin position="794"/>
        <end position="817"/>
    </location>
</feature>
<reference evidence="7" key="1">
    <citation type="submission" date="2021-02" db="EMBL/GenBank/DDBJ databases">
        <authorList>
            <person name="Dougan E. K."/>
            <person name="Rhodes N."/>
            <person name="Thang M."/>
            <person name="Chan C."/>
        </authorList>
    </citation>
    <scope>NUCLEOTIDE SEQUENCE</scope>
</reference>
<dbReference type="InterPro" id="IPR002893">
    <property type="entry name" value="Znf_MYND"/>
</dbReference>
<protein>
    <recommendedName>
        <fullName evidence="6">MYND-type domain-containing protein</fullName>
    </recommendedName>
</protein>
<evidence type="ECO:0000256" key="3">
    <source>
        <dbReference type="ARBA" id="ARBA00022833"/>
    </source>
</evidence>
<keyword evidence="2 4" id="KW-0863">Zinc-finger</keyword>
<dbReference type="Proteomes" id="UP000604046">
    <property type="component" value="Unassembled WGS sequence"/>
</dbReference>
<feature type="compositionally biased region" description="Polar residues" evidence="5">
    <location>
        <begin position="644"/>
        <end position="654"/>
    </location>
</feature>
<dbReference type="OrthoDB" id="420256at2759"/>
<feature type="region of interest" description="Disordered" evidence="5">
    <location>
        <begin position="643"/>
        <end position="719"/>
    </location>
</feature>
<dbReference type="AlphaFoldDB" id="A0A812PYE4"/>
<dbReference type="EMBL" id="CAJNDS010002170">
    <property type="protein sequence ID" value="CAE7359142.1"/>
    <property type="molecule type" value="Genomic_DNA"/>
</dbReference>
<evidence type="ECO:0000256" key="4">
    <source>
        <dbReference type="PROSITE-ProRule" id="PRU00134"/>
    </source>
</evidence>
<dbReference type="PROSITE" id="PS50865">
    <property type="entry name" value="ZF_MYND_2"/>
    <property type="match status" value="1"/>
</dbReference>
<sequence>MDGDTSRLFSSLSLHEQVSIIAALLRGLLLEAEPLPPERPEYYAGFVAMYQMVLYTEIAGEVDIQRSEIDREQEAELWKEQARRGDADFHAWCEVSADVHRQERIERQSRLDRLCPDEMEQSYLQSMRAECDSNDQMQQRALAVLPELQEKMASLSMLPKEKDLIKQMAAFDQRVTRAKTATLGQGSSQPSRKKKHKDPGANDYAFYWRRLFLNMQSERIGGTCMPGKIKADCADMEAWEAAAYFFMTAGCIRLSTEDHALVYGPFNGKEEEQKEYEDLIHARSRRRFEIFSKLWDPAKVAFDELTVQVLSSHAHGPPVLHPWWPAENHRLQCKLEQDRLEALERELNGEDTSEAARGRSQLSPILFSCRPFMTEVQQDELKHQPLSTRIEMEQARDSWIWIWHDLMDGKDLDYDSPADRYHALLLTRDILNSQNIPLEHVGTIGLWSPSDWMKSVSDDLALTCSFCYSKILPSLETQAITCSGCGVAKYCKSSCQDADWTKEYMPHREACAAMRLARSDPVAFRSQMEADRQEARRLAETEVQKRREEQVEAARKEAASKAAALLAPAQEDRDQNFASEALAHLQRVMKARTEATTLRAIPERNEDLKSALTLAQRISIKGSWPDELRGGFARSVAEARELLESSSNTLQQQHSEGDVKLGGPSRHKGPAQAEPGRQAPGQATLSKRPKQADEVDATPSKREKQKRRRSELKRKKEVELAHHAEAEAALERQRLYNLHPKVWEAAEGDAFEGIQEETVLDDGEVVITLPSKTSNAFAFREGLLKDSARKLWAEGQRSPHSAKQRRGRSSSPDHCWRGSQARGLKFSLAEFQARFAGADSRQRLATAGPEDYGADLSEAVPSCEQSQADSVLEVGVEGFMDPRDILFTHSSISRCFRNGAALDDTIEAVLKGEIELTAFPAMEVIDLDGHYFCLSNRRLFLHRVLANMGRCQQARVVPLSWNSERVQRLRWDESLGRLATKWERSLSTKNGGRLVRIQSKFSSLQEPSRASRDGLLQVRSAVDRAQSAHR</sequence>
<feature type="compositionally biased region" description="Basic residues" evidence="5">
    <location>
        <begin position="703"/>
        <end position="713"/>
    </location>
</feature>
<proteinExistence type="predicted"/>
<dbReference type="Gene3D" id="1.10.220.160">
    <property type="match status" value="1"/>
</dbReference>
<organism evidence="7 8">
    <name type="scientific">Symbiodinium natans</name>
    <dbReference type="NCBI Taxonomy" id="878477"/>
    <lineage>
        <taxon>Eukaryota</taxon>
        <taxon>Sar</taxon>
        <taxon>Alveolata</taxon>
        <taxon>Dinophyceae</taxon>
        <taxon>Suessiales</taxon>
        <taxon>Symbiodiniaceae</taxon>
        <taxon>Symbiodinium</taxon>
    </lineage>
</organism>